<proteinExistence type="predicted"/>
<gene>
    <name evidence="2" type="ORF">V0R55_09430</name>
</gene>
<feature type="signal peptide" evidence="1">
    <location>
        <begin position="1"/>
        <end position="20"/>
    </location>
</feature>
<evidence type="ECO:0000313" key="3">
    <source>
        <dbReference type="Proteomes" id="UP001329505"/>
    </source>
</evidence>
<organism evidence="2 3">
    <name type="scientific">Pseudomonas soli</name>
    <dbReference type="NCBI Taxonomy" id="1306993"/>
    <lineage>
        <taxon>Bacteria</taxon>
        <taxon>Pseudomonadati</taxon>
        <taxon>Pseudomonadota</taxon>
        <taxon>Gammaproteobacteria</taxon>
        <taxon>Pseudomonadales</taxon>
        <taxon>Pseudomonadaceae</taxon>
        <taxon>Pseudomonas</taxon>
    </lineage>
</organism>
<dbReference type="EMBL" id="JAZDQQ010000006">
    <property type="protein sequence ID" value="MEE1880382.1"/>
    <property type="molecule type" value="Genomic_DNA"/>
</dbReference>
<dbReference type="PROSITE" id="PS51257">
    <property type="entry name" value="PROKAR_LIPOPROTEIN"/>
    <property type="match status" value="1"/>
</dbReference>
<evidence type="ECO:0008006" key="4">
    <source>
        <dbReference type="Google" id="ProtNLM"/>
    </source>
</evidence>
<keyword evidence="1" id="KW-0732">Signal</keyword>
<feature type="chain" id="PRO_5047024008" description="Lipoprotein" evidence="1">
    <location>
        <begin position="21"/>
        <end position="137"/>
    </location>
</feature>
<reference evidence="2 3" key="1">
    <citation type="submission" date="2024-01" db="EMBL/GenBank/DDBJ databases">
        <title>Unpublished Manusciprt.</title>
        <authorList>
            <person name="Duman M."/>
            <person name="Valdes E.G."/>
            <person name="Ajmi N."/>
            <person name="Altun S."/>
            <person name="Saticioglu I.B."/>
        </authorList>
    </citation>
    <scope>NUCLEOTIDE SEQUENCE [LARGE SCALE GENOMIC DNA]</scope>
    <source>
        <strain evidence="2 3">139P</strain>
    </source>
</reference>
<accession>A0ABU7GN40</accession>
<keyword evidence="3" id="KW-1185">Reference proteome</keyword>
<protein>
    <recommendedName>
        <fullName evidence="4">Lipoprotein</fullName>
    </recommendedName>
</protein>
<dbReference type="RefSeq" id="WP_104444618.1">
    <property type="nucleotide sequence ID" value="NZ_JAZDQQ010000006.1"/>
</dbReference>
<evidence type="ECO:0000313" key="2">
    <source>
        <dbReference type="EMBL" id="MEE1880382.1"/>
    </source>
</evidence>
<evidence type="ECO:0000256" key="1">
    <source>
        <dbReference type="SAM" id="SignalP"/>
    </source>
</evidence>
<name>A0ABU7GN40_9PSED</name>
<sequence>MTRAALAGALLLALSACADAELLNQANLGGQTVTLSENAGQCVLDRGEQRLALDMQWPCGLSPDRAGKARVEQFNGTPIVLVTHVQPHPTLKGECLKTSRAVRLTQAGLLEASTPAPSASCDTGFEDQKMFTGMFQW</sequence>
<dbReference type="Proteomes" id="UP001329505">
    <property type="component" value="Unassembled WGS sequence"/>
</dbReference>
<comment type="caution">
    <text evidence="2">The sequence shown here is derived from an EMBL/GenBank/DDBJ whole genome shotgun (WGS) entry which is preliminary data.</text>
</comment>